<dbReference type="Pfam" id="PF04170">
    <property type="entry name" value="NlpE"/>
    <property type="match status" value="1"/>
</dbReference>
<proteinExistence type="predicted"/>
<evidence type="ECO:0000313" key="2">
    <source>
        <dbReference type="Proteomes" id="UP000653477"/>
    </source>
</evidence>
<dbReference type="EMBL" id="BMPU01000001">
    <property type="protein sequence ID" value="GGM50446.1"/>
    <property type="molecule type" value="Genomic_DNA"/>
</dbReference>
<gene>
    <name evidence="1" type="ORF">GCM10007088_06300</name>
</gene>
<comment type="caution">
    <text evidence="1">The sequence shown here is derived from an EMBL/GenBank/DDBJ whole genome shotgun (WGS) entry which is preliminary data.</text>
</comment>
<protein>
    <recommendedName>
        <fullName evidence="3">Lipoprotein</fullName>
    </recommendedName>
</protein>
<sequence>MLKERLIIALCALGLFSCQGGGKQQSEDTSSHAAPPVYLGTVPCDDCEGIELSITLDDSIHATYMGEYAGHVRDIRKVTYTVKDSILTLNSLDIPERFALGDGTLTILDVNGNKIEGDQSSRYILRKRQPYNFLGTYTFASPQEGDSSHRTLMIFHEEDKYLISISGSQLLGKGHSDLAELGTLRRDTIFVPLGEPSEGVTMCIAPSHDQLGVTVFTKKDGEIPSRVAYSDGRVPMPETYYKSTVTKNSIGDITSEMTLEDILKRVPTAQIELKEEQGEFADDKYDVYTIYTRYFEPLLSISPKKCADMKQRVNRVTVLNPLFHTAQDITTASTFGDIKQAYSITRIEPDMKDVVVVVDDLRASFSIPKSKLPATWWDEKTKTVNSSQIPSSAPIRNFILWWE</sequence>
<evidence type="ECO:0000313" key="1">
    <source>
        <dbReference type="EMBL" id="GGM50446.1"/>
    </source>
</evidence>
<reference evidence="2" key="1">
    <citation type="journal article" date="2019" name="Int. J. Syst. Evol. Microbiol.">
        <title>The Global Catalogue of Microorganisms (GCM) 10K type strain sequencing project: providing services to taxonomists for standard genome sequencing and annotation.</title>
        <authorList>
            <consortium name="The Broad Institute Genomics Platform"/>
            <consortium name="The Broad Institute Genome Sequencing Center for Infectious Disease"/>
            <person name="Wu L."/>
            <person name="Ma J."/>
        </authorList>
    </citation>
    <scope>NUCLEOTIDE SEQUENCE [LARGE SCALE GENOMIC DNA]</scope>
    <source>
        <strain evidence="2">JCM 30531</strain>
    </source>
</reference>
<name>A0ABQ2H6N4_9PORP</name>
<evidence type="ECO:0008006" key="3">
    <source>
        <dbReference type="Google" id="ProtNLM"/>
    </source>
</evidence>
<dbReference type="Proteomes" id="UP000653477">
    <property type="component" value="Unassembled WGS sequence"/>
</dbReference>
<keyword evidence="2" id="KW-1185">Reference proteome</keyword>
<dbReference type="PROSITE" id="PS51257">
    <property type="entry name" value="PROKAR_LIPOPROTEIN"/>
    <property type="match status" value="1"/>
</dbReference>
<organism evidence="1 2">
    <name type="scientific">Porphyromonas pasteri</name>
    <dbReference type="NCBI Taxonomy" id="1583331"/>
    <lineage>
        <taxon>Bacteria</taxon>
        <taxon>Pseudomonadati</taxon>
        <taxon>Bacteroidota</taxon>
        <taxon>Bacteroidia</taxon>
        <taxon>Bacteroidales</taxon>
        <taxon>Porphyromonadaceae</taxon>
        <taxon>Porphyromonas</taxon>
    </lineage>
</organism>
<dbReference type="RefSeq" id="WP_188807668.1">
    <property type="nucleotide sequence ID" value="NZ_BMPU01000001.1"/>
</dbReference>
<dbReference type="Gene3D" id="2.40.128.640">
    <property type="match status" value="1"/>
</dbReference>
<dbReference type="InterPro" id="IPR007298">
    <property type="entry name" value="Cu-R_lipoprotein_NlpE"/>
</dbReference>
<accession>A0ABQ2H6N4</accession>